<dbReference type="GO" id="GO:0005634">
    <property type="term" value="C:nucleus"/>
    <property type="evidence" value="ECO:0007669"/>
    <property type="project" value="UniProtKB-SubCell"/>
</dbReference>
<dbReference type="PANTHER" id="PTHR16768:SF3">
    <property type="entry name" value="ACTIN-ASSOCIATED PROTEIN FAM107A"/>
    <property type="match status" value="1"/>
</dbReference>
<evidence type="ECO:0000256" key="6">
    <source>
        <dbReference type="ARBA" id="ARBA00022475"/>
    </source>
</evidence>
<keyword evidence="7" id="KW-0963">Cytoplasm</keyword>
<evidence type="ECO:0000313" key="23">
    <source>
        <dbReference type="Ensembl" id="ENSLCAP00010020828.1"/>
    </source>
</evidence>
<feature type="region of interest" description="Disordered" evidence="22">
    <location>
        <begin position="89"/>
        <end position="108"/>
    </location>
</feature>
<keyword evidence="9" id="KW-0965">Cell junction</keyword>
<evidence type="ECO:0000256" key="9">
    <source>
        <dbReference type="ARBA" id="ARBA00022949"/>
    </source>
</evidence>
<evidence type="ECO:0000256" key="17">
    <source>
        <dbReference type="ARBA" id="ARBA00023273"/>
    </source>
</evidence>
<keyword evidence="11" id="KW-0770">Synapse</keyword>
<keyword evidence="14" id="KW-0009">Actin-binding</keyword>
<keyword evidence="6" id="KW-1003">Cell membrane</keyword>
<reference evidence="23" key="3">
    <citation type="submission" date="2025-09" db="UniProtKB">
        <authorList>
            <consortium name="Ensembl"/>
        </authorList>
    </citation>
    <scope>IDENTIFICATION</scope>
</reference>
<dbReference type="GO" id="GO:0030041">
    <property type="term" value="P:actin filament polymerization"/>
    <property type="evidence" value="ECO:0007669"/>
    <property type="project" value="TreeGrafter"/>
</dbReference>
<dbReference type="GO" id="GO:0005925">
    <property type="term" value="C:focal adhesion"/>
    <property type="evidence" value="ECO:0007669"/>
    <property type="project" value="UniProtKB-SubCell"/>
</dbReference>
<keyword evidence="24" id="KW-1185">Reference proteome</keyword>
<evidence type="ECO:0000256" key="1">
    <source>
        <dbReference type="ARBA" id="ARBA00004123"/>
    </source>
</evidence>
<evidence type="ECO:0000256" key="13">
    <source>
        <dbReference type="ARBA" id="ARBA00023136"/>
    </source>
</evidence>
<dbReference type="GO" id="GO:0005886">
    <property type="term" value="C:plasma membrane"/>
    <property type="evidence" value="ECO:0007669"/>
    <property type="project" value="UniProtKB-SubCell"/>
</dbReference>
<proteinExistence type="predicted"/>
<evidence type="ECO:0000256" key="4">
    <source>
        <dbReference type="ARBA" id="ARBA00004316"/>
    </source>
</evidence>
<comment type="subcellular location">
    <subcellularLocation>
        <location evidence="3">Cell junction</location>
        <location evidence="3">Focal adhesion</location>
    </subcellularLocation>
    <subcellularLocation>
        <location evidence="2">Cell membrane</location>
    </subcellularLocation>
    <subcellularLocation>
        <location evidence="4">Cell projection</location>
    </subcellularLocation>
    <subcellularLocation>
        <location evidence="5">Cytoplasm</location>
        <location evidence="5">Cytoskeleton</location>
        <location evidence="5">Stress fiber</location>
    </subcellularLocation>
    <subcellularLocation>
        <location evidence="1">Nucleus</location>
    </subcellularLocation>
    <subcellularLocation>
        <location evidence="19">Synapse</location>
    </subcellularLocation>
</comment>
<dbReference type="Proteomes" id="UP000314980">
    <property type="component" value="Unassembled WGS sequence"/>
</dbReference>
<reference evidence="24" key="1">
    <citation type="submission" date="2015-09" db="EMBL/GenBank/DDBJ databases">
        <authorList>
            <person name="Sai Rama Sridatta P."/>
        </authorList>
    </citation>
    <scope>NUCLEOTIDE SEQUENCE [LARGE SCALE GENOMIC DNA]</scope>
</reference>
<dbReference type="GO" id="GO:0003779">
    <property type="term" value="F:actin binding"/>
    <property type="evidence" value="ECO:0007669"/>
    <property type="project" value="UniProtKB-KW"/>
</dbReference>
<dbReference type="GO" id="GO:0043005">
    <property type="term" value="C:neuron projection"/>
    <property type="evidence" value="ECO:0007669"/>
    <property type="project" value="TreeGrafter"/>
</dbReference>
<evidence type="ECO:0000256" key="19">
    <source>
        <dbReference type="ARBA" id="ARBA00034103"/>
    </source>
</evidence>
<name>A0A4W6D7B7_LATCA</name>
<evidence type="ECO:0000256" key="18">
    <source>
        <dbReference type="ARBA" id="ARBA00023306"/>
    </source>
</evidence>
<evidence type="ECO:0000256" key="11">
    <source>
        <dbReference type="ARBA" id="ARBA00023018"/>
    </source>
</evidence>
<evidence type="ECO:0000256" key="22">
    <source>
        <dbReference type="SAM" id="MobiDB-lite"/>
    </source>
</evidence>
<evidence type="ECO:0000256" key="3">
    <source>
        <dbReference type="ARBA" id="ARBA00004246"/>
    </source>
</evidence>
<keyword evidence="16" id="KW-0539">Nucleus</keyword>
<protein>
    <recommendedName>
        <fullName evidence="20">Actin-associated protein FAM107A</fullName>
    </recommendedName>
</protein>
<keyword evidence="10" id="KW-0346">Stress response</keyword>
<evidence type="ECO:0000256" key="16">
    <source>
        <dbReference type="ARBA" id="ARBA00023242"/>
    </source>
</evidence>
<feature type="region of interest" description="Disordered" evidence="22">
    <location>
        <begin position="121"/>
        <end position="213"/>
    </location>
</feature>
<gene>
    <name evidence="23" type="primary">FAM107A</name>
</gene>
<dbReference type="GeneTree" id="ENSGT00390000011228"/>
<keyword evidence="18" id="KW-0131">Cell cycle</keyword>
<accession>A0A4W6D7B7</accession>
<feature type="compositionally biased region" description="Basic and acidic residues" evidence="22">
    <location>
        <begin position="177"/>
        <end position="197"/>
    </location>
</feature>
<dbReference type="AlphaFoldDB" id="A0A4W6D7B7"/>
<dbReference type="GO" id="GO:0032956">
    <property type="term" value="P:regulation of actin cytoskeleton organization"/>
    <property type="evidence" value="ECO:0007669"/>
    <property type="project" value="TreeGrafter"/>
</dbReference>
<evidence type="ECO:0000256" key="8">
    <source>
        <dbReference type="ARBA" id="ARBA00022604"/>
    </source>
</evidence>
<evidence type="ECO:0000256" key="2">
    <source>
        <dbReference type="ARBA" id="ARBA00004236"/>
    </source>
</evidence>
<evidence type="ECO:0000256" key="15">
    <source>
        <dbReference type="ARBA" id="ARBA00023212"/>
    </source>
</evidence>
<evidence type="ECO:0000256" key="14">
    <source>
        <dbReference type="ARBA" id="ARBA00023203"/>
    </source>
</evidence>
<keyword evidence="15" id="KW-0206">Cytoskeleton</keyword>
<dbReference type="GO" id="GO:0051017">
    <property type="term" value="P:actin filament bundle assembly"/>
    <property type="evidence" value="ECO:0007669"/>
    <property type="project" value="TreeGrafter"/>
</dbReference>
<evidence type="ECO:0000256" key="7">
    <source>
        <dbReference type="ARBA" id="ARBA00022490"/>
    </source>
</evidence>
<keyword evidence="8" id="KW-0341">Growth regulation</keyword>
<dbReference type="PANTHER" id="PTHR16768">
    <property type="entry name" value="DOWN REGULATED IN RENAL CARCINOMA 1/TU3A"/>
    <property type="match status" value="1"/>
</dbReference>
<reference evidence="23" key="2">
    <citation type="submission" date="2025-08" db="UniProtKB">
        <authorList>
            <consortium name="Ensembl"/>
        </authorList>
    </citation>
    <scope>IDENTIFICATION</scope>
</reference>
<evidence type="ECO:0000256" key="5">
    <source>
        <dbReference type="ARBA" id="ARBA00004529"/>
    </source>
</evidence>
<feature type="compositionally biased region" description="Basic and acidic residues" evidence="22">
    <location>
        <begin position="121"/>
        <end position="160"/>
    </location>
</feature>
<evidence type="ECO:0000256" key="12">
    <source>
        <dbReference type="ARBA" id="ARBA00023054"/>
    </source>
</evidence>
<dbReference type="GO" id="GO:0001725">
    <property type="term" value="C:stress fiber"/>
    <property type="evidence" value="ECO:0007669"/>
    <property type="project" value="UniProtKB-SubCell"/>
</dbReference>
<organism evidence="23 24">
    <name type="scientific">Lates calcarifer</name>
    <name type="common">Barramundi</name>
    <name type="synonym">Holocentrus calcarifer</name>
    <dbReference type="NCBI Taxonomy" id="8187"/>
    <lineage>
        <taxon>Eukaryota</taxon>
        <taxon>Metazoa</taxon>
        <taxon>Chordata</taxon>
        <taxon>Craniata</taxon>
        <taxon>Vertebrata</taxon>
        <taxon>Euteleostomi</taxon>
        <taxon>Actinopterygii</taxon>
        <taxon>Neopterygii</taxon>
        <taxon>Teleostei</taxon>
        <taxon>Neoteleostei</taxon>
        <taxon>Acanthomorphata</taxon>
        <taxon>Carangaria</taxon>
        <taxon>Carangaria incertae sedis</taxon>
        <taxon>Centropomidae</taxon>
        <taxon>Lates</taxon>
    </lineage>
</organism>
<dbReference type="InterPro" id="IPR009533">
    <property type="entry name" value="FAM107"/>
</dbReference>
<dbReference type="Ensembl" id="ENSLCAT00010021285.1">
    <property type="protein sequence ID" value="ENSLCAP00010020828.1"/>
    <property type="gene ID" value="ENSLCAG00010009844.1"/>
</dbReference>
<dbReference type="Pfam" id="PF06625">
    <property type="entry name" value="DUF1151"/>
    <property type="match status" value="1"/>
</dbReference>
<comment type="function">
    <text evidence="21">Stress-inducible actin-binding protein that plays a role in synaptic and cognitive functions by modulating actin filamentous (F-actin) dynamics. Mediates polymerization of globular actin to F-actin. Also binds to, stabilizes and bundles F-actin. Involved in synaptic function by regulating neurite outgrowth in an actin-dependent manner and for the acquisition of hippocampus-dependent cognitive function, such as learning and long-term memory. Plays a role in the actin and microtubule cytoskeleton organization; negatively regulates focal adhesion (FA) assembly promoting malignant glial cell migration in an actin-, microtubule- and MAP1A-dependent manner. Also involved in neuroblastoma G1/S phase cell cycle progression and cell proliferation inhibition by stimulating ubiquitination of NF-kappa-B subunit RELA and NF-kappa-B degradation in a COMMD1- and actin-dependent manner. May play a role in tumor development.</text>
</comment>
<evidence type="ECO:0000256" key="10">
    <source>
        <dbReference type="ARBA" id="ARBA00023016"/>
    </source>
</evidence>
<sequence length="213" mass="25903">MKLHCWPDYIIDFYLFDLYLLCHTSFLKEQHVLGMSWQYELCYVLFDLSLLFFYRQKDLQHFPASVMQTHQNEQQERRPELQAFQPQLQSEEESGNLIRPKKPLNPLTASKSHQELHKELRMTHNRRVSQEGKTELQRVLEKRRWDQKKKASKDQEEVKKSRSPLHQELLKRHHRLEKLEREEKGQQREEPEFLRVKERLRRTGSLDAGEKEL</sequence>
<evidence type="ECO:0000313" key="24">
    <source>
        <dbReference type="Proteomes" id="UP000314980"/>
    </source>
</evidence>
<dbReference type="GO" id="GO:0045202">
    <property type="term" value="C:synapse"/>
    <property type="evidence" value="ECO:0007669"/>
    <property type="project" value="UniProtKB-SubCell"/>
</dbReference>
<keyword evidence="13" id="KW-0472">Membrane</keyword>
<dbReference type="InParanoid" id="A0A4W6D7B7"/>
<keyword evidence="12" id="KW-0175">Coiled coil</keyword>
<keyword evidence="17" id="KW-0966">Cell projection</keyword>
<evidence type="ECO:0000256" key="20">
    <source>
        <dbReference type="ARBA" id="ARBA00040095"/>
    </source>
</evidence>
<evidence type="ECO:0000256" key="21">
    <source>
        <dbReference type="ARBA" id="ARBA00045129"/>
    </source>
</evidence>